<accession>A0A4P2Q5F3</accession>
<dbReference type="InterPro" id="IPR023181">
    <property type="entry name" value="Homospermid_syn-like_C"/>
</dbReference>
<dbReference type="Gene3D" id="3.30.360.30">
    <property type="entry name" value="homospermidine synthase like"/>
    <property type="match status" value="1"/>
</dbReference>
<protein>
    <submittedName>
        <fullName evidence="4">Homospermidine synthase</fullName>
        <ecNumber evidence="4">2.5.1.44</ecNumber>
    </submittedName>
</protein>
<evidence type="ECO:0000313" key="5">
    <source>
        <dbReference type="Proteomes" id="UP000295781"/>
    </source>
</evidence>
<dbReference type="EMBL" id="CP012670">
    <property type="protein sequence ID" value="AUX24635.1"/>
    <property type="molecule type" value="Genomic_DNA"/>
</dbReference>
<dbReference type="Proteomes" id="UP000295781">
    <property type="component" value="Chromosome"/>
</dbReference>
<evidence type="ECO:0000259" key="3">
    <source>
        <dbReference type="Pfam" id="PF16653"/>
    </source>
</evidence>
<gene>
    <name evidence="4" type="ORF">SOCEGT47_051740</name>
</gene>
<dbReference type="InterPro" id="IPR032095">
    <property type="entry name" value="Sacchrp_dh-like_C"/>
</dbReference>
<evidence type="ECO:0000313" key="4">
    <source>
        <dbReference type="EMBL" id="AUX24635.1"/>
    </source>
</evidence>
<feature type="domain" description="Saccharopine dehydrogenase-like C-terminal" evidence="3">
    <location>
        <begin position="166"/>
        <end position="448"/>
    </location>
</feature>
<proteinExistence type="predicted"/>
<dbReference type="EC" id="2.5.1.44" evidence="4"/>
<evidence type="ECO:0000256" key="1">
    <source>
        <dbReference type="SAM" id="MobiDB-lite"/>
    </source>
</evidence>
<evidence type="ECO:0000259" key="2">
    <source>
        <dbReference type="Pfam" id="PF03435"/>
    </source>
</evidence>
<dbReference type="RefSeq" id="WP_129350995.1">
    <property type="nucleotide sequence ID" value="NZ_CP012670.1"/>
</dbReference>
<feature type="region of interest" description="Disordered" evidence="1">
    <location>
        <begin position="253"/>
        <end position="272"/>
    </location>
</feature>
<name>A0A4P2Q5F3_SORCE</name>
<dbReference type="Pfam" id="PF03435">
    <property type="entry name" value="Sacchrp_dh_NADP"/>
    <property type="match status" value="1"/>
</dbReference>
<dbReference type="Gene3D" id="3.40.50.720">
    <property type="entry name" value="NAD(P)-binding Rossmann-like Domain"/>
    <property type="match status" value="1"/>
</dbReference>
<reference evidence="4 5" key="1">
    <citation type="submission" date="2015-09" db="EMBL/GenBank/DDBJ databases">
        <title>Sorangium comparison.</title>
        <authorList>
            <person name="Zaburannyi N."/>
            <person name="Bunk B."/>
            <person name="Overmann J."/>
            <person name="Mueller R."/>
        </authorList>
    </citation>
    <scope>NUCLEOTIDE SEQUENCE [LARGE SCALE GENOMIC DNA]</scope>
    <source>
        <strain evidence="4 5">So ceGT47</strain>
    </source>
</reference>
<dbReference type="Pfam" id="PF16653">
    <property type="entry name" value="Sacchrp_dh_C"/>
    <property type="match status" value="1"/>
</dbReference>
<dbReference type="AlphaFoldDB" id="A0A4P2Q5F3"/>
<dbReference type="OrthoDB" id="9767495at2"/>
<keyword evidence="4" id="KW-0808">Transferase</keyword>
<dbReference type="GO" id="GO:0047296">
    <property type="term" value="F:homospermidine synthase activity"/>
    <property type="evidence" value="ECO:0007669"/>
    <property type="project" value="UniProtKB-EC"/>
</dbReference>
<feature type="domain" description="Saccharopine dehydrogenase NADP binding" evidence="2">
    <location>
        <begin position="22"/>
        <end position="162"/>
    </location>
</feature>
<dbReference type="InterPro" id="IPR005097">
    <property type="entry name" value="Sacchrp_dh_NADP-bd"/>
</dbReference>
<organism evidence="4 5">
    <name type="scientific">Sorangium cellulosum</name>
    <name type="common">Polyangium cellulosum</name>
    <dbReference type="NCBI Taxonomy" id="56"/>
    <lineage>
        <taxon>Bacteria</taxon>
        <taxon>Pseudomonadati</taxon>
        <taxon>Myxococcota</taxon>
        <taxon>Polyangia</taxon>
        <taxon>Polyangiales</taxon>
        <taxon>Polyangiaceae</taxon>
        <taxon>Sorangium</taxon>
    </lineage>
</organism>
<sequence>MTKNASSERKQAASSIDFGGRIVIVGCGSIGQTVLPLLHRHVPHTGDGLVVLSADEQGRKVAENCGASFAHTHLTPSNLRAILTRYVRSGDLLLNLSVDVGSMDLIRFCASQGALYVDSSIEPWPGVFDNAMLDMVERTNFVARERVRDLAVELGPDAPTAVVAHGANPGLVSHFVKRALLDLDRELRDGSARPTKPEEWAQLACDLGVTCIQISERDTQVSSRPKRHGEFINTWSIDGFVDELMQPSELSFGTAERHTPKHAREHRAGSGTLYLERPGGATFARSWVPSLGGFQGMLVTHDEVFSIADYLSLRDGDRFVYRPSVMFVYHPCDDAMLSALELEGRGWKMQPTRRRLGPDIVSGMDELGVLLAGHSRNAYWYGSQLSIEDARRCVSLGNATSLQVAAGVIAGMIWAIRHPRRGVVEPDELDFEECLEIASPYLGRMTSEFSDWTPLEGRGELFPEELDVERPWQLQNIRSRQWPG</sequence>